<evidence type="ECO:0000256" key="3">
    <source>
        <dbReference type="ARBA" id="ARBA00022771"/>
    </source>
</evidence>
<dbReference type="InterPro" id="IPR052426">
    <property type="entry name" value="Plant_dev_regulator"/>
</dbReference>
<keyword evidence="2" id="KW-0479">Metal-binding</keyword>
<keyword evidence="5" id="KW-0805">Transcription regulation</keyword>
<evidence type="ECO:0000256" key="6">
    <source>
        <dbReference type="ARBA" id="ARBA00023163"/>
    </source>
</evidence>
<evidence type="ECO:0000256" key="8">
    <source>
        <dbReference type="PROSITE-ProRule" id="PRU00042"/>
    </source>
</evidence>
<dbReference type="GO" id="GO:0005634">
    <property type="term" value="C:nucleus"/>
    <property type="evidence" value="ECO:0007669"/>
    <property type="project" value="UniProtKB-SubCell"/>
</dbReference>
<organism evidence="11 12">
    <name type="scientific">Cucurbita argyrosperma subsp. sororia</name>
    <dbReference type="NCBI Taxonomy" id="37648"/>
    <lineage>
        <taxon>Eukaryota</taxon>
        <taxon>Viridiplantae</taxon>
        <taxon>Streptophyta</taxon>
        <taxon>Embryophyta</taxon>
        <taxon>Tracheophyta</taxon>
        <taxon>Spermatophyta</taxon>
        <taxon>Magnoliopsida</taxon>
        <taxon>eudicotyledons</taxon>
        <taxon>Gunneridae</taxon>
        <taxon>Pentapetalae</taxon>
        <taxon>rosids</taxon>
        <taxon>fabids</taxon>
        <taxon>Cucurbitales</taxon>
        <taxon>Cucurbitaceae</taxon>
        <taxon>Cucurbiteae</taxon>
        <taxon>Cucurbita</taxon>
    </lineage>
</organism>
<dbReference type="InterPro" id="IPR013087">
    <property type="entry name" value="Znf_C2H2_type"/>
</dbReference>
<feature type="compositionally biased region" description="Basic and acidic residues" evidence="9">
    <location>
        <begin position="1"/>
        <end position="15"/>
    </location>
</feature>
<evidence type="ECO:0000256" key="1">
    <source>
        <dbReference type="ARBA" id="ARBA00004123"/>
    </source>
</evidence>
<keyword evidence="12" id="KW-1185">Reference proteome</keyword>
<dbReference type="EMBL" id="JAGKQH010000014">
    <property type="protein sequence ID" value="KAG6580524.1"/>
    <property type="molecule type" value="Genomic_DNA"/>
</dbReference>
<protein>
    <submittedName>
        <fullName evidence="11">Zinc finger protein 10</fullName>
    </submittedName>
</protein>
<feature type="region of interest" description="Disordered" evidence="9">
    <location>
        <begin position="126"/>
        <end position="152"/>
    </location>
</feature>
<name>A0AAV6MEL3_9ROSI</name>
<evidence type="ECO:0000256" key="9">
    <source>
        <dbReference type="SAM" id="MobiDB-lite"/>
    </source>
</evidence>
<dbReference type="PANTHER" id="PTHR45801">
    <property type="entry name" value="OS07G0101800 PROTEIN"/>
    <property type="match status" value="1"/>
</dbReference>
<comment type="caution">
    <text evidence="11">The sequence shown here is derived from an EMBL/GenBank/DDBJ whole genome shotgun (WGS) entry which is preliminary data.</text>
</comment>
<evidence type="ECO:0000256" key="7">
    <source>
        <dbReference type="ARBA" id="ARBA00023242"/>
    </source>
</evidence>
<accession>A0AAV6MEL3</accession>
<proteinExistence type="predicted"/>
<evidence type="ECO:0000313" key="12">
    <source>
        <dbReference type="Proteomes" id="UP000685013"/>
    </source>
</evidence>
<evidence type="ECO:0000256" key="5">
    <source>
        <dbReference type="ARBA" id="ARBA00023015"/>
    </source>
</evidence>
<evidence type="ECO:0000256" key="4">
    <source>
        <dbReference type="ARBA" id="ARBA00022833"/>
    </source>
</evidence>
<dbReference type="PANTHER" id="PTHR45801:SF5">
    <property type="entry name" value="OS05G0286100 PROTEIN"/>
    <property type="match status" value="1"/>
</dbReference>
<gene>
    <name evidence="11" type="primary">ZFP10</name>
    <name evidence="11" type="ORF">SDJN03_20526</name>
</gene>
<keyword evidence="4" id="KW-0862">Zinc</keyword>
<dbReference type="PROSITE" id="PS50157">
    <property type="entry name" value="ZINC_FINGER_C2H2_2"/>
    <property type="match status" value="1"/>
</dbReference>
<dbReference type="GO" id="GO:0008270">
    <property type="term" value="F:zinc ion binding"/>
    <property type="evidence" value="ECO:0007669"/>
    <property type="project" value="UniProtKB-KW"/>
</dbReference>
<dbReference type="Pfam" id="PF13912">
    <property type="entry name" value="zf-C2H2_6"/>
    <property type="match status" value="1"/>
</dbReference>
<evidence type="ECO:0000313" key="11">
    <source>
        <dbReference type="EMBL" id="KAG6580524.1"/>
    </source>
</evidence>
<feature type="region of interest" description="Disordered" evidence="9">
    <location>
        <begin position="180"/>
        <end position="207"/>
    </location>
</feature>
<feature type="domain" description="C2H2-type" evidence="10">
    <location>
        <begin position="62"/>
        <end position="89"/>
    </location>
</feature>
<keyword evidence="3 8" id="KW-0863">Zinc-finger</keyword>
<dbReference type="Proteomes" id="UP000685013">
    <property type="component" value="Chromosome 14"/>
</dbReference>
<comment type="subcellular location">
    <subcellularLocation>
        <location evidence="1">Nucleus</location>
    </subcellularLocation>
</comment>
<dbReference type="PROSITE" id="PS00028">
    <property type="entry name" value="ZINC_FINGER_C2H2_1"/>
    <property type="match status" value="1"/>
</dbReference>
<dbReference type="AlphaFoldDB" id="A0AAV6MEL3"/>
<feature type="region of interest" description="Disordered" evidence="9">
    <location>
        <begin position="1"/>
        <end position="31"/>
    </location>
</feature>
<evidence type="ECO:0000259" key="10">
    <source>
        <dbReference type="PROSITE" id="PS50157"/>
    </source>
</evidence>
<keyword evidence="7" id="KW-0539">Nucleus</keyword>
<reference evidence="11 12" key="1">
    <citation type="journal article" date="2021" name="Hortic Res">
        <title>The domestication of Cucurbita argyrosperma as revealed by the genome of its wild relative.</title>
        <authorList>
            <person name="Barrera-Redondo J."/>
            <person name="Sanchez-de la Vega G."/>
            <person name="Aguirre-Liguori J.A."/>
            <person name="Castellanos-Morales G."/>
            <person name="Gutierrez-Guerrero Y.T."/>
            <person name="Aguirre-Dugua X."/>
            <person name="Aguirre-Planter E."/>
            <person name="Tenaillon M.I."/>
            <person name="Lira-Saade R."/>
            <person name="Eguiarte L.E."/>
        </authorList>
    </citation>
    <scope>NUCLEOTIDE SEQUENCE [LARGE SCALE GENOMIC DNA]</scope>
    <source>
        <strain evidence="11">JBR-2021</strain>
    </source>
</reference>
<feature type="compositionally biased region" description="Pro residues" evidence="9">
    <location>
        <begin position="126"/>
        <end position="135"/>
    </location>
</feature>
<evidence type="ECO:0000256" key="2">
    <source>
        <dbReference type="ARBA" id="ARBA00022723"/>
    </source>
</evidence>
<dbReference type="SMART" id="SM00355">
    <property type="entry name" value="ZnF_C2H2"/>
    <property type="match status" value="1"/>
</dbReference>
<sequence>MWRKQQEERQTHDCDDSVDSQSSKTKTKTPFAYEDPFSWEEQAFAEDAAGGLGGCVWPPRSYSCSFCRREFRSAQALGGHMNVHRRDRARLKQSPNTPNHNPFTNSFPFQSPSSSTFSYHLPTPKPYLVHPPPPNRLTSKAGKDENLTNSCSRVRDNDHVGIGILDDGLNFSFGPPWPTSGLFDDDGGREEAGTDTSCKKRKTDDETSSIQLYVNSNNSVENHHHRRRRGDPIESEVIGVSSSPFHDLDLELRLGGV</sequence>
<keyword evidence="6" id="KW-0804">Transcription</keyword>
<feature type="non-terminal residue" evidence="11">
    <location>
        <position position="1"/>
    </location>
</feature>